<dbReference type="Pfam" id="PF07228">
    <property type="entry name" value="SpoIIE"/>
    <property type="match status" value="1"/>
</dbReference>
<dbReference type="SUPFAM" id="SSF52172">
    <property type="entry name" value="CheY-like"/>
    <property type="match status" value="1"/>
</dbReference>
<dbReference type="STRING" id="860235.AOZ06_16825"/>
<keyword evidence="1" id="KW-0378">Hydrolase</keyword>
<dbReference type="Gene3D" id="3.60.40.10">
    <property type="entry name" value="PPM-type phosphatase domain"/>
    <property type="match status" value="1"/>
</dbReference>
<dbReference type="InterPro" id="IPR001789">
    <property type="entry name" value="Sig_transdc_resp-reg_receiver"/>
</dbReference>
<proteinExistence type="predicted"/>
<sequence length="526" mass="56723">MTPSVGAAGEPVEPASVLVVDDTPASRYITSSWLRRNGHTVIEAETGAGALARLRETPVDLVVLDVRLPDMSGFEVCERIKQAPETAAIPVIHVSASFTGDDDRVQGLNRGADAYLAEPVDPNILMATVEAALRYYRGRMAAERLARRLNLLTNAGLVINGATSFDQLVEAATHAAASIFDSRAVVVVATSGQQARRGATAGPDMDVTAEAASSSMIDELSTSVLGDRVGADLVDLTPQPEWPDSDTLAVVVRTKPGQDPAYVALPTGAVPTHEERDLLRQLGQMTVIAAQGLRAFEEEHDLALTLQRGLLPDGLPQHAEVEMAARYRPAAANAEVGGDFFEVTELDDRLLFAIGDVTGHSIEAATIMGEVRHALRAYAVEGHGPAEITYRLDAMLRRFHPRGYTTLCLMVLDLASEELSVVNAGHIPPLIIDREQARYLHLPGPLLGIGVDRPAATRIPLPRGTTVLLATDGLIERRGSTLDADMEGLRQALRPDEDLEAMCDRLLRQFGQNKEDDIAMVAFRRR</sequence>
<dbReference type="Pfam" id="PF00072">
    <property type="entry name" value="Response_reg"/>
    <property type="match status" value="1"/>
</dbReference>
<dbReference type="Proteomes" id="UP000063699">
    <property type="component" value="Chromosome"/>
</dbReference>
<dbReference type="AlphaFoldDB" id="A0A0N9I1P7"/>
<keyword evidence="2" id="KW-0597">Phosphoprotein</keyword>
<evidence type="ECO:0000313" key="4">
    <source>
        <dbReference type="EMBL" id="ALG08352.1"/>
    </source>
</evidence>
<dbReference type="SMART" id="SM00331">
    <property type="entry name" value="PP2C_SIG"/>
    <property type="match status" value="1"/>
</dbReference>
<evidence type="ECO:0000256" key="2">
    <source>
        <dbReference type="PROSITE-ProRule" id="PRU00169"/>
    </source>
</evidence>
<dbReference type="GO" id="GO:0000160">
    <property type="term" value="P:phosphorelay signal transduction system"/>
    <property type="evidence" value="ECO:0007669"/>
    <property type="project" value="InterPro"/>
</dbReference>
<dbReference type="KEGG" id="kphy:AOZ06_16825"/>
<dbReference type="GO" id="GO:0016791">
    <property type="term" value="F:phosphatase activity"/>
    <property type="evidence" value="ECO:0007669"/>
    <property type="project" value="TreeGrafter"/>
</dbReference>
<gene>
    <name evidence="4" type="ORF">AOZ06_16825</name>
</gene>
<dbReference type="SMART" id="SM00448">
    <property type="entry name" value="REC"/>
    <property type="match status" value="1"/>
</dbReference>
<dbReference type="PROSITE" id="PS50110">
    <property type="entry name" value="RESPONSE_REGULATORY"/>
    <property type="match status" value="1"/>
</dbReference>
<dbReference type="InterPro" id="IPR036457">
    <property type="entry name" value="PPM-type-like_dom_sf"/>
</dbReference>
<dbReference type="SUPFAM" id="SSF81606">
    <property type="entry name" value="PP2C-like"/>
    <property type="match status" value="1"/>
</dbReference>
<dbReference type="PANTHER" id="PTHR43156">
    <property type="entry name" value="STAGE II SPORULATION PROTEIN E-RELATED"/>
    <property type="match status" value="1"/>
</dbReference>
<dbReference type="PANTHER" id="PTHR43156:SF2">
    <property type="entry name" value="STAGE II SPORULATION PROTEIN E"/>
    <property type="match status" value="1"/>
</dbReference>
<dbReference type="RefSeq" id="WP_054290259.1">
    <property type="nucleotide sequence ID" value="NZ_CP012752.1"/>
</dbReference>
<reference evidence="4 5" key="1">
    <citation type="submission" date="2015-07" db="EMBL/GenBank/DDBJ databases">
        <title>Genome sequencing of Kibdelosporangium phytohabitans.</title>
        <authorList>
            <person name="Qin S."/>
            <person name="Xing K."/>
        </authorList>
    </citation>
    <scope>NUCLEOTIDE SEQUENCE [LARGE SCALE GENOMIC DNA]</scope>
    <source>
        <strain evidence="4 5">KLBMP1111</strain>
    </source>
</reference>
<name>A0A0N9I1P7_9PSEU</name>
<keyword evidence="5" id="KW-1185">Reference proteome</keyword>
<feature type="domain" description="Response regulatory" evidence="3">
    <location>
        <begin position="16"/>
        <end position="133"/>
    </location>
</feature>
<evidence type="ECO:0000256" key="1">
    <source>
        <dbReference type="ARBA" id="ARBA00022801"/>
    </source>
</evidence>
<dbReference type="Gene3D" id="3.40.50.2300">
    <property type="match status" value="1"/>
</dbReference>
<feature type="modified residue" description="4-aspartylphosphate" evidence="2">
    <location>
        <position position="65"/>
    </location>
</feature>
<dbReference type="OrthoDB" id="7943561at2"/>
<organism evidence="4 5">
    <name type="scientific">Kibdelosporangium phytohabitans</name>
    <dbReference type="NCBI Taxonomy" id="860235"/>
    <lineage>
        <taxon>Bacteria</taxon>
        <taxon>Bacillati</taxon>
        <taxon>Actinomycetota</taxon>
        <taxon>Actinomycetes</taxon>
        <taxon>Pseudonocardiales</taxon>
        <taxon>Pseudonocardiaceae</taxon>
        <taxon>Kibdelosporangium</taxon>
    </lineage>
</organism>
<evidence type="ECO:0000313" key="5">
    <source>
        <dbReference type="Proteomes" id="UP000063699"/>
    </source>
</evidence>
<evidence type="ECO:0000259" key="3">
    <source>
        <dbReference type="PROSITE" id="PS50110"/>
    </source>
</evidence>
<accession>A0A0N9I1P7</accession>
<dbReference type="InterPro" id="IPR011006">
    <property type="entry name" value="CheY-like_superfamily"/>
</dbReference>
<dbReference type="InterPro" id="IPR052016">
    <property type="entry name" value="Bact_Sigma-Reg"/>
</dbReference>
<dbReference type="EMBL" id="CP012752">
    <property type="protein sequence ID" value="ALG08352.1"/>
    <property type="molecule type" value="Genomic_DNA"/>
</dbReference>
<dbReference type="InterPro" id="IPR001932">
    <property type="entry name" value="PPM-type_phosphatase-like_dom"/>
</dbReference>
<protein>
    <submittedName>
        <fullName evidence="4">Response regulator receiver protein</fullName>
    </submittedName>
</protein>